<feature type="repeat" description="Solcar" evidence="8">
    <location>
        <begin position="113"/>
        <end position="205"/>
    </location>
</feature>
<comment type="subcellular location">
    <subcellularLocation>
        <location evidence="1">Membrane</location>
        <topology evidence="1">Multi-pass membrane protein</topology>
    </subcellularLocation>
</comment>
<dbReference type="PANTHER" id="PTHR45618">
    <property type="entry name" value="MITOCHONDRIAL DICARBOXYLATE CARRIER-RELATED"/>
    <property type="match status" value="1"/>
</dbReference>
<organism evidence="11 12">
    <name type="scientific">Chilo suppressalis</name>
    <name type="common">Asiatic rice borer moth</name>
    <dbReference type="NCBI Taxonomy" id="168631"/>
    <lineage>
        <taxon>Eukaryota</taxon>
        <taxon>Metazoa</taxon>
        <taxon>Ecdysozoa</taxon>
        <taxon>Arthropoda</taxon>
        <taxon>Hexapoda</taxon>
        <taxon>Insecta</taxon>
        <taxon>Pterygota</taxon>
        <taxon>Neoptera</taxon>
        <taxon>Endopterygota</taxon>
        <taxon>Lepidoptera</taxon>
        <taxon>Glossata</taxon>
        <taxon>Ditrysia</taxon>
        <taxon>Pyraloidea</taxon>
        <taxon>Crambidae</taxon>
        <taxon>Crambinae</taxon>
        <taxon>Chilo</taxon>
    </lineage>
</organism>
<protein>
    <submittedName>
        <fullName evidence="11">Uncharacterized protein</fullName>
    </submittedName>
</protein>
<accession>A0ABN8L7I5</accession>
<evidence type="ECO:0000256" key="3">
    <source>
        <dbReference type="ARBA" id="ARBA00022448"/>
    </source>
</evidence>
<keyword evidence="5" id="KW-0677">Repeat</keyword>
<dbReference type="Proteomes" id="UP001153292">
    <property type="component" value="Chromosome 18"/>
</dbReference>
<dbReference type="InterPro" id="IPR018108">
    <property type="entry name" value="MCP_transmembrane"/>
</dbReference>
<evidence type="ECO:0000256" key="4">
    <source>
        <dbReference type="ARBA" id="ARBA00022692"/>
    </source>
</evidence>
<keyword evidence="6 10" id="KW-1133">Transmembrane helix</keyword>
<keyword evidence="12" id="KW-1185">Reference proteome</keyword>
<feature type="repeat" description="Solcar" evidence="8">
    <location>
        <begin position="18"/>
        <end position="97"/>
    </location>
</feature>
<evidence type="ECO:0000256" key="8">
    <source>
        <dbReference type="PROSITE-ProRule" id="PRU00282"/>
    </source>
</evidence>
<dbReference type="EMBL" id="OU963911">
    <property type="protein sequence ID" value="CAH2984270.1"/>
    <property type="molecule type" value="Genomic_DNA"/>
</dbReference>
<dbReference type="PROSITE" id="PS50920">
    <property type="entry name" value="SOLCAR"/>
    <property type="match status" value="2"/>
</dbReference>
<evidence type="ECO:0000256" key="1">
    <source>
        <dbReference type="ARBA" id="ARBA00004141"/>
    </source>
</evidence>
<dbReference type="InterPro" id="IPR023395">
    <property type="entry name" value="MCP_dom_sf"/>
</dbReference>
<proteinExistence type="inferred from homology"/>
<dbReference type="Gene3D" id="1.50.40.10">
    <property type="entry name" value="Mitochondrial carrier domain"/>
    <property type="match status" value="1"/>
</dbReference>
<evidence type="ECO:0000256" key="2">
    <source>
        <dbReference type="ARBA" id="ARBA00006375"/>
    </source>
</evidence>
<evidence type="ECO:0000313" key="12">
    <source>
        <dbReference type="Proteomes" id="UP001153292"/>
    </source>
</evidence>
<dbReference type="InterPro" id="IPR050391">
    <property type="entry name" value="Mito_Metabolite_Transporter"/>
</dbReference>
<keyword evidence="4 8" id="KW-0812">Transmembrane</keyword>
<dbReference type="Pfam" id="PF00153">
    <property type="entry name" value="Mito_carr"/>
    <property type="match status" value="2"/>
</dbReference>
<keyword evidence="7 8" id="KW-0472">Membrane</keyword>
<dbReference type="SUPFAM" id="SSF103506">
    <property type="entry name" value="Mitochondrial carrier"/>
    <property type="match status" value="1"/>
</dbReference>
<evidence type="ECO:0000256" key="6">
    <source>
        <dbReference type="ARBA" id="ARBA00022989"/>
    </source>
</evidence>
<evidence type="ECO:0000313" key="11">
    <source>
        <dbReference type="EMBL" id="CAH2984270.1"/>
    </source>
</evidence>
<reference evidence="11" key="1">
    <citation type="submission" date="2021-12" db="EMBL/GenBank/DDBJ databases">
        <authorList>
            <person name="King R."/>
        </authorList>
    </citation>
    <scope>NUCLEOTIDE SEQUENCE</scope>
</reference>
<sequence>MTKKSEIQQLVRRLSKTEKVLFGTFSSIVATVLVHPLDVIKVRLQVHEKSYNTRQMAWLMLKCEGASALYRGLTAGLMRQATATTTRLLVYNLLNDHLKRLHGLPNTTTLPTQEKVLIGLCAGLAGAFVGNPSEVALVRMMAEGKMEPCGPCIAKSPYRGVMHALYKIARDDGLCTLWRGGALTMGRSVVLSIAQIGVYAEIPSQARQYDTECNIQRHCSKKRDTLPMERHRSVFHKNGSTYSINVNHNGKNHRNIVL</sequence>
<comment type="similarity">
    <text evidence="2 9">Belongs to the mitochondrial carrier (TC 2.A.29) family.</text>
</comment>
<feature type="transmembrane region" description="Helical" evidence="10">
    <location>
        <begin position="20"/>
        <end position="37"/>
    </location>
</feature>
<name>A0ABN8L7I5_CHISP</name>
<evidence type="ECO:0000256" key="10">
    <source>
        <dbReference type="SAM" id="Phobius"/>
    </source>
</evidence>
<gene>
    <name evidence="11" type="ORF">CHILSU_LOCUS4249</name>
</gene>
<evidence type="ECO:0000256" key="7">
    <source>
        <dbReference type="ARBA" id="ARBA00023136"/>
    </source>
</evidence>
<keyword evidence="3 9" id="KW-0813">Transport</keyword>
<evidence type="ECO:0000256" key="9">
    <source>
        <dbReference type="RuleBase" id="RU000488"/>
    </source>
</evidence>
<evidence type="ECO:0000256" key="5">
    <source>
        <dbReference type="ARBA" id="ARBA00022737"/>
    </source>
</evidence>